<organism evidence="1 2">
    <name type="scientific">Apibacter mensalis</name>
    <dbReference type="NCBI Taxonomy" id="1586267"/>
    <lineage>
        <taxon>Bacteria</taxon>
        <taxon>Pseudomonadati</taxon>
        <taxon>Bacteroidota</taxon>
        <taxon>Flavobacteriia</taxon>
        <taxon>Flavobacteriales</taxon>
        <taxon>Weeksellaceae</taxon>
        <taxon>Apibacter</taxon>
    </lineage>
</organism>
<dbReference type="STRING" id="1586267.GCA_001418685_01866"/>
<name>A0A0X3AT09_9FLAO</name>
<dbReference type="AlphaFoldDB" id="A0A0X3AT09"/>
<gene>
    <name evidence="1" type="ORF">Ga0061079_11412</name>
</gene>
<proteinExistence type="predicted"/>
<evidence type="ECO:0000313" key="2">
    <source>
        <dbReference type="Proteomes" id="UP000182761"/>
    </source>
</evidence>
<dbReference type="RefSeq" id="WP_055426173.1">
    <property type="nucleotide sequence ID" value="NZ_FCOR01000014.1"/>
</dbReference>
<evidence type="ECO:0000313" key="1">
    <source>
        <dbReference type="EMBL" id="CVK16998.1"/>
    </source>
</evidence>
<dbReference type="Proteomes" id="UP000182761">
    <property type="component" value="Unassembled WGS sequence"/>
</dbReference>
<keyword evidence="2" id="KW-1185">Reference proteome</keyword>
<dbReference type="SUPFAM" id="SSF55486">
    <property type="entry name" value="Metalloproteases ('zincins'), catalytic domain"/>
    <property type="match status" value="1"/>
</dbReference>
<protein>
    <submittedName>
        <fullName evidence="1">Uncharacterized protein</fullName>
    </submittedName>
</protein>
<accession>A0A0X3AT09</accession>
<reference evidence="1 2" key="1">
    <citation type="submission" date="2016-01" db="EMBL/GenBank/DDBJ databases">
        <authorList>
            <person name="McClelland M."/>
            <person name="Jain A."/>
            <person name="Saraogi P."/>
            <person name="Mendelson R."/>
            <person name="Westerman R."/>
            <person name="SanMiguel P."/>
            <person name="Csonka L."/>
        </authorList>
    </citation>
    <scope>NUCLEOTIDE SEQUENCE [LARGE SCALE GENOMIC DNA]</scope>
    <source>
        <strain evidence="1 2">R-53146</strain>
    </source>
</reference>
<dbReference type="EMBL" id="FCOR01000014">
    <property type="protein sequence ID" value="CVK16998.1"/>
    <property type="molecule type" value="Genomic_DNA"/>
</dbReference>
<dbReference type="OrthoDB" id="6717961at2"/>
<sequence length="102" mass="12174">MYFIGEEASWNGFSYFNSKFGVYFEGHNKGTVAHETMHAMRLPHTFDGLRGEFTYKAQQTDNFMDYCHWSQDIEGNVRTPVEGRTLFRWQMIKLNYNLKYTH</sequence>